<name>A0A392MDY7_9FABA</name>
<keyword evidence="3" id="KW-1185">Reference proteome</keyword>
<gene>
    <name evidence="2" type="ORF">A2U01_0006327</name>
</gene>
<feature type="signal peptide" evidence="1">
    <location>
        <begin position="1"/>
        <end position="22"/>
    </location>
</feature>
<feature type="non-terminal residue" evidence="2">
    <location>
        <position position="59"/>
    </location>
</feature>
<evidence type="ECO:0000313" key="2">
    <source>
        <dbReference type="EMBL" id="MCH85481.1"/>
    </source>
</evidence>
<dbReference type="EMBL" id="LXQA010008594">
    <property type="protein sequence ID" value="MCH85481.1"/>
    <property type="molecule type" value="Genomic_DNA"/>
</dbReference>
<feature type="chain" id="PRO_5017304371" evidence="1">
    <location>
        <begin position="23"/>
        <end position="59"/>
    </location>
</feature>
<sequence length="59" mass="6556">MWLVGDSWINQMVGILMTAVTAALPAVSDSRKKECKKGFSKRNAKRLGNSVQMVLFDVK</sequence>
<evidence type="ECO:0000313" key="3">
    <source>
        <dbReference type="Proteomes" id="UP000265520"/>
    </source>
</evidence>
<reference evidence="2 3" key="1">
    <citation type="journal article" date="2018" name="Front. Plant Sci.">
        <title>Red Clover (Trifolium pratense) and Zigzag Clover (T. medium) - A Picture of Genomic Similarities and Differences.</title>
        <authorList>
            <person name="Dluhosova J."/>
            <person name="Istvanek J."/>
            <person name="Nedelnik J."/>
            <person name="Repkova J."/>
        </authorList>
    </citation>
    <scope>NUCLEOTIDE SEQUENCE [LARGE SCALE GENOMIC DNA]</scope>
    <source>
        <strain evidence="3">cv. 10/8</strain>
        <tissue evidence="2">Leaf</tissue>
    </source>
</reference>
<dbReference type="AlphaFoldDB" id="A0A392MDY7"/>
<evidence type="ECO:0000256" key="1">
    <source>
        <dbReference type="SAM" id="SignalP"/>
    </source>
</evidence>
<protein>
    <submittedName>
        <fullName evidence="2">Uncharacterized protein</fullName>
    </submittedName>
</protein>
<dbReference type="Proteomes" id="UP000265520">
    <property type="component" value="Unassembled WGS sequence"/>
</dbReference>
<accession>A0A392MDY7</accession>
<keyword evidence="1" id="KW-0732">Signal</keyword>
<comment type="caution">
    <text evidence="2">The sequence shown here is derived from an EMBL/GenBank/DDBJ whole genome shotgun (WGS) entry which is preliminary data.</text>
</comment>
<organism evidence="2 3">
    <name type="scientific">Trifolium medium</name>
    <dbReference type="NCBI Taxonomy" id="97028"/>
    <lineage>
        <taxon>Eukaryota</taxon>
        <taxon>Viridiplantae</taxon>
        <taxon>Streptophyta</taxon>
        <taxon>Embryophyta</taxon>
        <taxon>Tracheophyta</taxon>
        <taxon>Spermatophyta</taxon>
        <taxon>Magnoliopsida</taxon>
        <taxon>eudicotyledons</taxon>
        <taxon>Gunneridae</taxon>
        <taxon>Pentapetalae</taxon>
        <taxon>rosids</taxon>
        <taxon>fabids</taxon>
        <taxon>Fabales</taxon>
        <taxon>Fabaceae</taxon>
        <taxon>Papilionoideae</taxon>
        <taxon>50 kb inversion clade</taxon>
        <taxon>NPAAA clade</taxon>
        <taxon>Hologalegina</taxon>
        <taxon>IRL clade</taxon>
        <taxon>Trifolieae</taxon>
        <taxon>Trifolium</taxon>
    </lineage>
</organism>
<proteinExistence type="predicted"/>